<evidence type="ECO:0000313" key="4">
    <source>
        <dbReference type="EMBL" id="KAF7696395.1"/>
    </source>
</evidence>
<dbReference type="InterPro" id="IPR032675">
    <property type="entry name" value="LRR_dom_sf"/>
</dbReference>
<dbReference type="SUPFAM" id="SSF52047">
    <property type="entry name" value="RNI-like"/>
    <property type="match status" value="1"/>
</dbReference>
<gene>
    <name evidence="4" type="ORF">HF521_006489</name>
</gene>
<dbReference type="AlphaFoldDB" id="A0A8T0AXH3"/>
<dbReference type="InterPro" id="IPR001611">
    <property type="entry name" value="Leu-rich_rpt"/>
</dbReference>
<dbReference type="InterPro" id="IPR051261">
    <property type="entry name" value="NLR"/>
</dbReference>
<dbReference type="Proteomes" id="UP000606274">
    <property type="component" value="Unassembled WGS sequence"/>
</dbReference>
<dbReference type="SMART" id="SM00368">
    <property type="entry name" value="LRR_RI"/>
    <property type="match status" value="5"/>
</dbReference>
<dbReference type="Gene3D" id="3.80.10.10">
    <property type="entry name" value="Ribonuclease Inhibitor"/>
    <property type="match status" value="1"/>
</dbReference>
<comment type="caution">
    <text evidence="4">The sequence shown here is derived from an EMBL/GenBank/DDBJ whole genome shotgun (WGS) entry which is preliminary data.</text>
</comment>
<keyword evidence="1" id="KW-0433">Leucine-rich repeat</keyword>
<protein>
    <recommendedName>
        <fullName evidence="3">NACHT LRR and PYD domain-containing protein</fullName>
    </recommendedName>
</protein>
<feature type="domain" description="NACHT LRR and PYD" evidence="3">
    <location>
        <begin position="12"/>
        <end position="100"/>
    </location>
</feature>
<evidence type="ECO:0000259" key="3">
    <source>
        <dbReference type="Pfam" id="PF17776"/>
    </source>
</evidence>
<organism evidence="4 5">
    <name type="scientific">Silurus meridionalis</name>
    <name type="common">Southern catfish</name>
    <name type="synonym">Silurus soldatovi meridionalis</name>
    <dbReference type="NCBI Taxonomy" id="175797"/>
    <lineage>
        <taxon>Eukaryota</taxon>
        <taxon>Metazoa</taxon>
        <taxon>Chordata</taxon>
        <taxon>Craniata</taxon>
        <taxon>Vertebrata</taxon>
        <taxon>Euteleostomi</taxon>
        <taxon>Actinopterygii</taxon>
        <taxon>Neopterygii</taxon>
        <taxon>Teleostei</taxon>
        <taxon>Ostariophysi</taxon>
        <taxon>Siluriformes</taxon>
        <taxon>Siluridae</taxon>
        <taxon>Silurus</taxon>
    </lineage>
</organism>
<sequence length="336" mass="37125">MLPLLRKQPMSALLKSAVDKALQSENGHLDLFLRFLLSLSLESNQTLLRELLPQTGSSSHSKEETVKYIKDKIKRNPIPEKSINLFLSLNELNDHSLVHEVQTYLNRGGYGRLSGTRLSPAQWSALVFVLLNSEEDLDEFDLKKYDRSEECLLKLLLVVKACRKALLFGCNLTEESCRSLSSVLSSNSSSLRELDLSDNNLQDSGVKLLSAGLETPQCRLEILRLRSCNLTEESCRSLSSVLSSNSSSLRELDLSVNNLQDSGVKLLSAGLENPHCTLEILRLYQCNIKGEGCAALASALKTNSSSLLRELNVSRNDPGDSGVKLLSDLLKDPCCT</sequence>
<proteinExistence type="predicted"/>
<dbReference type="PANTHER" id="PTHR24106">
    <property type="entry name" value="NACHT, LRR AND CARD DOMAINS-CONTAINING"/>
    <property type="match status" value="1"/>
</dbReference>
<feature type="non-terminal residue" evidence="4">
    <location>
        <position position="336"/>
    </location>
</feature>
<name>A0A8T0AXH3_SILME</name>
<evidence type="ECO:0000313" key="5">
    <source>
        <dbReference type="Proteomes" id="UP000606274"/>
    </source>
</evidence>
<keyword evidence="2" id="KW-0677">Repeat</keyword>
<dbReference type="PROSITE" id="PS51450">
    <property type="entry name" value="LRR"/>
    <property type="match status" value="1"/>
</dbReference>
<dbReference type="Pfam" id="PF13516">
    <property type="entry name" value="LRR_6"/>
    <property type="match status" value="4"/>
</dbReference>
<reference evidence="4" key="1">
    <citation type="submission" date="2020-08" db="EMBL/GenBank/DDBJ databases">
        <title>Chromosome-level assembly of Southern catfish (Silurus meridionalis) provides insights into visual adaptation to the nocturnal and benthic lifestyles.</title>
        <authorList>
            <person name="Zhang Y."/>
            <person name="Wang D."/>
            <person name="Peng Z."/>
        </authorList>
    </citation>
    <scope>NUCLEOTIDE SEQUENCE</scope>
    <source>
        <strain evidence="4">SWU-2019-XX</strain>
        <tissue evidence="4">Muscle</tissue>
    </source>
</reference>
<evidence type="ECO:0000256" key="2">
    <source>
        <dbReference type="ARBA" id="ARBA00022737"/>
    </source>
</evidence>
<dbReference type="Pfam" id="PF17776">
    <property type="entry name" value="NLRC4_HD2"/>
    <property type="match status" value="1"/>
</dbReference>
<accession>A0A8T0AXH3</accession>
<evidence type="ECO:0000256" key="1">
    <source>
        <dbReference type="ARBA" id="ARBA00022614"/>
    </source>
</evidence>
<dbReference type="FunFam" id="3.80.10.10:FF:000100">
    <property type="entry name" value="Si:dkey-11n14.1"/>
    <property type="match status" value="1"/>
</dbReference>
<dbReference type="EMBL" id="JABFDY010000016">
    <property type="protein sequence ID" value="KAF7696395.1"/>
    <property type="molecule type" value="Genomic_DNA"/>
</dbReference>
<dbReference type="InterPro" id="IPR041267">
    <property type="entry name" value="NLRP_HD2"/>
</dbReference>
<keyword evidence="5" id="KW-1185">Reference proteome</keyword>